<feature type="chain" id="PRO_5015462897" description="Fibronectin type-III domain-containing protein" evidence="2">
    <location>
        <begin position="24"/>
        <end position="722"/>
    </location>
</feature>
<evidence type="ECO:0000313" key="4">
    <source>
        <dbReference type="EMBL" id="PTX39404.1"/>
    </source>
</evidence>
<gene>
    <name evidence="4" type="ORF">C8N34_1387</name>
</gene>
<evidence type="ECO:0000256" key="1">
    <source>
        <dbReference type="SAM" id="Phobius"/>
    </source>
</evidence>
<proteinExistence type="predicted"/>
<evidence type="ECO:0000313" key="5">
    <source>
        <dbReference type="Proteomes" id="UP000244224"/>
    </source>
</evidence>
<protein>
    <recommendedName>
        <fullName evidence="3">Fibronectin type-III domain-containing protein</fullName>
    </recommendedName>
</protein>
<dbReference type="EMBL" id="QBKP01000038">
    <property type="protein sequence ID" value="PTX39404.1"/>
    <property type="molecule type" value="Genomic_DNA"/>
</dbReference>
<keyword evidence="5" id="KW-1185">Reference proteome</keyword>
<dbReference type="Gene3D" id="2.60.40.10">
    <property type="entry name" value="Immunoglobulins"/>
    <property type="match status" value="1"/>
</dbReference>
<keyword evidence="1" id="KW-1133">Transmembrane helix</keyword>
<dbReference type="RefSeq" id="WP_199750767.1">
    <property type="nucleotide sequence ID" value="NZ_QBKP01000038.1"/>
</dbReference>
<reference evidence="4 5" key="1">
    <citation type="submission" date="2018-04" db="EMBL/GenBank/DDBJ databases">
        <title>Genomic Encyclopedia of Archaeal and Bacterial Type Strains, Phase II (KMG-II): from individual species to whole genera.</title>
        <authorList>
            <person name="Goeker M."/>
        </authorList>
    </citation>
    <scope>NUCLEOTIDE SEQUENCE [LARGE SCALE GENOMIC DNA]</scope>
    <source>
        <strain evidence="4 5">DSM 21823</strain>
    </source>
</reference>
<feature type="transmembrane region" description="Helical" evidence="1">
    <location>
        <begin position="33"/>
        <end position="54"/>
    </location>
</feature>
<evidence type="ECO:0000259" key="3">
    <source>
        <dbReference type="PROSITE" id="PS50853"/>
    </source>
</evidence>
<feature type="domain" description="Fibronectin type-III" evidence="3">
    <location>
        <begin position="526"/>
        <end position="621"/>
    </location>
</feature>
<dbReference type="Proteomes" id="UP000244224">
    <property type="component" value="Unassembled WGS sequence"/>
</dbReference>
<dbReference type="InterPro" id="IPR003961">
    <property type="entry name" value="FN3_dom"/>
</dbReference>
<evidence type="ECO:0000256" key="2">
    <source>
        <dbReference type="SAM" id="SignalP"/>
    </source>
</evidence>
<accession>A0A2T6A6F6</accession>
<dbReference type="InterPro" id="IPR036116">
    <property type="entry name" value="FN3_sf"/>
</dbReference>
<comment type="caution">
    <text evidence="4">The sequence shown here is derived from an EMBL/GenBank/DDBJ whole genome shotgun (WGS) entry which is preliminary data.</text>
</comment>
<dbReference type="InterPro" id="IPR013783">
    <property type="entry name" value="Ig-like_fold"/>
</dbReference>
<dbReference type="SUPFAM" id="SSF49265">
    <property type="entry name" value="Fibronectin type III"/>
    <property type="match status" value="1"/>
</dbReference>
<keyword evidence="2" id="KW-0732">Signal</keyword>
<organism evidence="4 5">
    <name type="scientific">Gemmobacter caeni</name>
    <dbReference type="NCBI Taxonomy" id="589035"/>
    <lineage>
        <taxon>Bacteria</taxon>
        <taxon>Pseudomonadati</taxon>
        <taxon>Pseudomonadota</taxon>
        <taxon>Alphaproteobacteria</taxon>
        <taxon>Rhodobacterales</taxon>
        <taxon>Paracoccaceae</taxon>
        <taxon>Gemmobacter</taxon>
    </lineage>
</organism>
<keyword evidence="1" id="KW-0812">Transmembrane</keyword>
<sequence length="722" mass="77418">MRIRNLALAALLSTTCLAGQAKADPVTAFIGGFLNAAGFGTYLATGAVGAWSAGFTAGSWLAGGSLLSRVVLSVGLSALSQALMPTPSVPSPSDRQVNWAQPISYQERVYGRVRKGGPFCFSAASRADVTNPEGTDDRFKRHYGILIAAHSTRGPVQHFLDKRPVELEGDFVSTEPIWYDGKGRWAWHGSIRTYTGQPGQAVDPIWDAVFPEVTAADDFKGLSYAALYAARPPNNVFSKIYPSGREWVYAPVWDGCDTVYDPRTDTADWTDNAALIIADVAELYGFAVDWDEVAAEADICDQLVTNRDGGTQKRWTINMVIDSSMTWEQVRAELMKACDAFFYERRDGKLGFKVGYYSAPTVTLTDADFLTISIRDRAWGSDVIGQVAVKYVEPALDYQEELTGAVVADPQGDRHEEPCGAINSHNQGWRVGYRWLATARPPYSVSGTIGPIGYECMEQRFLRITHAEAGFDEVVEVSRLTRNGGSHTFSLEVVSVDAVDFAPNALTLEPARPLRAVVVEDGDVAAPASLTGEAVEGTGGVALIEWSWPVQSEDLRQQLQIRSVDGGAPDWQIVDAGEGQSSLVSSGLVDGATYEAQVRNRTPGGRISPWYPAVPLAVQAVADSTPPAALVAFGSSVSGSDVVLTFTAPNDGQYAATRIWRADGSTAFVDAVAIRTEFGAANAADSYTDVGPGVGSHSYWAEPINGSGIAGPRSGPQTITII</sequence>
<dbReference type="PROSITE" id="PS50853">
    <property type="entry name" value="FN3"/>
    <property type="match status" value="1"/>
</dbReference>
<dbReference type="AlphaFoldDB" id="A0A2T6A6F6"/>
<feature type="signal peptide" evidence="2">
    <location>
        <begin position="1"/>
        <end position="23"/>
    </location>
</feature>
<keyword evidence="1" id="KW-0472">Membrane</keyword>
<name>A0A2T6A6F6_9RHOB</name>